<dbReference type="RefSeq" id="WP_251583506.1">
    <property type="nucleotide sequence ID" value="NZ_JBHTKX010000001.1"/>
</dbReference>
<evidence type="ECO:0000256" key="3">
    <source>
        <dbReference type="ARBA" id="ARBA00022801"/>
    </source>
</evidence>
<evidence type="ECO:0000313" key="7">
    <source>
        <dbReference type="Proteomes" id="UP001597169"/>
    </source>
</evidence>
<name>A0ABW3Q4L8_9BACL</name>
<keyword evidence="7" id="KW-1185">Reference proteome</keyword>
<dbReference type="GO" id="GO:0006508">
    <property type="term" value="P:proteolysis"/>
    <property type="evidence" value="ECO:0007669"/>
    <property type="project" value="UniProtKB-KW"/>
</dbReference>
<evidence type="ECO:0000259" key="5">
    <source>
        <dbReference type="Pfam" id="PF04586"/>
    </source>
</evidence>
<dbReference type="GO" id="GO:0008233">
    <property type="term" value="F:peptidase activity"/>
    <property type="evidence" value="ECO:0007669"/>
    <property type="project" value="UniProtKB-KW"/>
</dbReference>
<comment type="caution">
    <text evidence="6">The sequence shown here is derived from an EMBL/GenBank/DDBJ whole genome shotgun (WGS) entry which is preliminary data.</text>
</comment>
<keyword evidence="2 6" id="KW-0645">Protease</keyword>
<dbReference type="NCBIfam" id="NF045541">
    <property type="entry name" value="scaf_prot_MCP2"/>
    <property type="match status" value="1"/>
</dbReference>
<organism evidence="6 7">
    <name type="scientific">Paenibacillus provencensis</name>
    <dbReference type="NCBI Taxonomy" id="441151"/>
    <lineage>
        <taxon>Bacteria</taxon>
        <taxon>Bacillati</taxon>
        <taxon>Bacillota</taxon>
        <taxon>Bacilli</taxon>
        <taxon>Bacillales</taxon>
        <taxon>Paenibacillaceae</taxon>
        <taxon>Paenibacillus</taxon>
    </lineage>
</organism>
<dbReference type="EMBL" id="JBHTKX010000001">
    <property type="protein sequence ID" value="MFD1128271.1"/>
    <property type="molecule type" value="Genomic_DNA"/>
</dbReference>
<feature type="region of interest" description="Disordered" evidence="4">
    <location>
        <begin position="183"/>
        <end position="205"/>
    </location>
</feature>
<proteinExistence type="predicted"/>
<dbReference type="EC" id="3.4.-.-" evidence="6"/>
<evidence type="ECO:0000256" key="1">
    <source>
        <dbReference type="ARBA" id="ARBA00022612"/>
    </source>
</evidence>
<dbReference type="InterPro" id="IPR054613">
    <property type="entry name" value="Peptidase_S78_dom"/>
</dbReference>
<protein>
    <submittedName>
        <fullName evidence="6">Prohead protease/major capsid protein fusion protein</fullName>
        <ecNumber evidence="6">3.4.-.-</ecNumber>
    </submittedName>
</protein>
<evidence type="ECO:0000256" key="4">
    <source>
        <dbReference type="SAM" id="MobiDB-lite"/>
    </source>
</evidence>
<dbReference type="Proteomes" id="UP001597169">
    <property type="component" value="Unassembled WGS sequence"/>
</dbReference>
<gene>
    <name evidence="6" type="ORF">ACFQ3J_08810</name>
</gene>
<sequence length="680" mass="74923">MTQMKKTKMTTMPQVLHRNVTEPTVNEFSRMLTLNRETLNEEDRTIELSFSSEQPYERYFGSEILSHDPEAIDLSRLNEVGVLLFAHGRDMNYGRMPIGTIEKVWIDQNSRKARALVKFDDDEDSEKVFQKVKKGIIKGVSVGYSVSSWEEVRAGKTSANGRFTGPAYVALKWQPFEISIEPTPADPSVGVGRSHLNSESEDETMKQLKRLALEAQGIRLAPDTGAGAGGSAGTGSPDDHHRGATPPPPPVNTAELQRLAAEGERSRVTEINTLCRNFSMDPSEYITNGSTVEFVKSAILEKQIQDKKPHTPSVTVVAEEVDKFRSAATDSLLLRAGRGIVKPAPGATELRNLRLRDLAVECVQRAGDNGAHLLRDEDLLRRALSPDSTFQGILSNAANKTLSQAYEEAPTTFQHWVGVGSNSDFKAAEHYRISEAGHLQLTPQNAPIPYDSPMQDEKVTKAVLTYSERWGFTRQAFINDDLSMLSRVPAAYVIAAKRGINSLVYKMLAQNPVIFDSEPLFSAAHRNLGTAGGINTETMSEARTKMRTQKDQRGIATLNIAPKYLIVPAAMETAAAQYQRSEADPSAGHSGVANVFRNAYDIVVDAELDQYSSNAWYLAAAANIADTIEVTYLRGQELPTLETDIPFDRLGIDFRIYFDYGVTVLDSRGLFMNPGEAVTG</sequence>
<keyword evidence="3 6" id="KW-0378">Hydrolase</keyword>
<accession>A0ABW3Q4L8</accession>
<evidence type="ECO:0000313" key="6">
    <source>
        <dbReference type="EMBL" id="MFD1128271.1"/>
    </source>
</evidence>
<feature type="region of interest" description="Disordered" evidence="4">
    <location>
        <begin position="221"/>
        <end position="252"/>
    </location>
</feature>
<keyword evidence="1" id="KW-1188">Viral release from host cell</keyword>
<feature type="domain" description="Prohead serine protease" evidence="5">
    <location>
        <begin position="72"/>
        <end position="187"/>
    </location>
</feature>
<dbReference type="Pfam" id="PF25209">
    <property type="entry name" value="Phage_capsid_4"/>
    <property type="match status" value="1"/>
</dbReference>
<dbReference type="Pfam" id="PF04586">
    <property type="entry name" value="Peptidase_S78"/>
    <property type="match status" value="1"/>
</dbReference>
<evidence type="ECO:0000256" key="2">
    <source>
        <dbReference type="ARBA" id="ARBA00022670"/>
    </source>
</evidence>
<reference evidence="7" key="1">
    <citation type="journal article" date="2019" name="Int. J. Syst. Evol. Microbiol.">
        <title>The Global Catalogue of Microorganisms (GCM) 10K type strain sequencing project: providing services to taxonomists for standard genome sequencing and annotation.</title>
        <authorList>
            <consortium name="The Broad Institute Genomics Platform"/>
            <consortium name="The Broad Institute Genome Sequencing Center for Infectious Disease"/>
            <person name="Wu L."/>
            <person name="Ma J."/>
        </authorList>
    </citation>
    <scope>NUCLEOTIDE SEQUENCE [LARGE SCALE GENOMIC DNA]</scope>
    <source>
        <strain evidence="7">CCUG 53519</strain>
    </source>
</reference>